<dbReference type="Gene3D" id="2.40.160.20">
    <property type="match status" value="1"/>
</dbReference>
<organism evidence="4 5">
    <name type="scientific">Litoribacter ruber</name>
    <dbReference type="NCBI Taxonomy" id="702568"/>
    <lineage>
        <taxon>Bacteria</taxon>
        <taxon>Pseudomonadati</taxon>
        <taxon>Bacteroidota</taxon>
        <taxon>Cytophagia</taxon>
        <taxon>Cytophagales</taxon>
        <taxon>Cyclobacteriaceae</taxon>
        <taxon>Litoribacter</taxon>
    </lineage>
</organism>
<protein>
    <submittedName>
        <fullName evidence="4">Outer membrane beta-barrel protein</fullName>
    </submittedName>
</protein>
<evidence type="ECO:0000256" key="2">
    <source>
        <dbReference type="SAM" id="SignalP"/>
    </source>
</evidence>
<keyword evidence="1 2" id="KW-0732">Signal</keyword>
<sequence length="283" mass="30423">MRFKLKMLAMAAMVFASSKLMAQDTYLQIGGGFALPTSSSAIGDFTTLGPDGSITSIEAVNNKLGGGIPITVRAGYMITPNVGADIGFNYLIGNKVSISELRAGNDILAVSGHTRQARINPAIVFSTGSDQILSAYSRLGLVLPVGGVTSLEYRVPASLSTSGNSILEVEEVRGQFTVGFSGTLGAEYEVYDRLKLFGELEAIHLAVPRRISETTTFRVGGQDGLDALPTYSRETNYVTELNSSSNNADFNPNVDQNRPMDELVTTTFFNSIGMNFGIRYRLF</sequence>
<dbReference type="EMBL" id="JAHCMY010000007">
    <property type="protein sequence ID" value="MBS9524909.1"/>
    <property type="molecule type" value="Genomic_DNA"/>
</dbReference>
<accession>A0AAP2CJM4</accession>
<keyword evidence="5" id="KW-1185">Reference proteome</keyword>
<comment type="caution">
    <text evidence="4">The sequence shown here is derived from an EMBL/GenBank/DDBJ whole genome shotgun (WGS) entry which is preliminary data.</text>
</comment>
<dbReference type="RefSeq" id="WP_213945772.1">
    <property type="nucleotide sequence ID" value="NZ_JAHCMY010000007.1"/>
</dbReference>
<dbReference type="InterPro" id="IPR011250">
    <property type="entry name" value="OMP/PagP_B-barrel"/>
</dbReference>
<dbReference type="InterPro" id="IPR027385">
    <property type="entry name" value="Beta-barrel_OMP"/>
</dbReference>
<dbReference type="AlphaFoldDB" id="A0AAP2CJM4"/>
<reference evidence="4 5" key="1">
    <citation type="submission" date="2021-05" db="EMBL/GenBank/DDBJ databases">
        <authorList>
            <person name="Zhang Z.D."/>
            <person name="Osman G."/>
        </authorList>
    </citation>
    <scope>NUCLEOTIDE SEQUENCE [LARGE SCALE GENOMIC DNA]</scope>
    <source>
        <strain evidence="4 5">KCTC 32217</strain>
    </source>
</reference>
<feature type="chain" id="PRO_5042810706" evidence="2">
    <location>
        <begin position="23"/>
        <end position="283"/>
    </location>
</feature>
<proteinExistence type="predicted"/>
<dbReference type="Pfam" id="PF13505">
    <property type="entry name" value="OMP_b-brl"/>
    <property type="match status" value="1"/>
</dbReference>
<evidence type="ECO:0000313" key="4">
    <source>
        <dbReference type="EMBL" id="MBS9524909.1"/>
    </source>
</evidence>
<feature type="domain" description="Outer membrane protein beta-barrel" evidence="3">
    <location>
        <begin position="9"/>
        <end position="205"/>
    </location>
</feature>
<dbReference type="Proteomes" id="UP001319104">
    <property type="component" value="Unassembled WGS sequence"/>
</dbReference>
<evidence type="ECO:0000313" key="5">
    <source>
        <dbReference type="Proteomes" id="UP001319104"/>
    </source>
</evidence>
<evidence type="ECO:0000256" key="1">
    <source>
        <dbReference type="ARBA" id="ARBA00022729"/>
    </source>
</evidence>
<evidence type="ECO:0000259" key="3">
    <source>
        <dbReference type="Pfam" id="PF13505"/>
    </source>
</evidence>
<name>A0AAP2CJM4_9BACT</name>
<dbReference type="SUPFAM" id="SSF56925">
    <property type="entry name" value="OMPA-like"/>
    <property type="match status" value="1"/>
</dbReference>
<feature type="signal peptide" evidence="2">
    <location>
        <begin position="1"/>
        <end position="22"/>
    </location>
</feature>
<gene>
    <name evidence="4" type="ORF">KI659_12895</name>
</gene>